<evidence type="ECO:0000313" key="2">
    <source>
        <dbReference type="Proteomes" id="UP000004465"/>
    </source>
</evidence>
<dbReference type="HOGENOM" id="CLU_2787692_0_0_9"/>
<protein>
    <submittedName>
        <fullName evidence="1">Uncharacterized protein</fullName>
    </submittedName>
</protein>
<dbReference type="STRING" id="883111.HMPREF9706_00662"/>
<reference evidence="1 2" key="1">
    <citation type="submission" date="2012-07" db="EMBL/GenBank/DDBJ databases">
        <title>The Genome Sequence of Facklamia hominis CCUG 36813.</title>
        <authorList>
            <consortium name="The Broad Institute Genome Sequencing Platform"/>
            <person name="Earl A."/>
            <person name="Ward D."/>
            <person name="Feldgarden M."/>
            <person name="Gevers D."/>
            <person name="Huys G."/>
            <person name="Walker B."/>
            <person name="Young S.K."/>
            <person name="Zeng Q."/>
            <person name="Gargeya S."/>
            <person name="Fitzgerald M."/>
            <person name="Haas B."/>
            <person name="Abouelleil A."/>
            <person name="Alvarado L."/>
            <person name="Arachchi H.M."/>
            <person name="Berlin A.M."/>
            <person name="Chapman S.B."/>
            <person name="Goldberg J."/>
            <person name="Griggs A."/>
            <person name="Gujja S."/>
            <person name="Hansen M."/>
            <person name="Howarth C."/>
            <person name="Imamovic A."/>
            <person name="Larimer J."/>
            <person name="McCowen C."/>
            <person name="Montmayeur A."/>
            <person name="Murphy C."/>
            <person name="Neiman D."/>
            <person name="Pearson M."/>
            <person name="Priest M."/>
            <person name="Roberts A."/>
            <person name="Saif S."/>
            <person name="Shea T."/>
            <person name="Sisk P."/>
            <person name="Sykes S."/>
            <person name="Wortman J."/>
            <person name="Nusbaum C."/>
            <person name="Birren B."/>
        </authorList>
    </citation>
    <scope>NUCLEOTIDE SEQUENCE [LARGE SCALE GENOMIC DNA]</scope>
    <source>
        <strain evidence="1 2">CCUG 36813</strain>
    </source>
</reference>
<organism evidence="1 2">
    <name type="scientific">Facklamia hominis CCUG 36813</name>
    <dbReference type="NCBI Taxonomy" id="883111"/>
    <lineage>
        <taxon>Bacteria</taxon>
        <taxon>Bacillati</taxon>
        <taxon>Bacillota</taxon>
        <taxon>Bacilli</taxon>
        <taxon>Lactobacillales</taxon>
        <taxon>Aerococcaceae</taxon>
        <taxon>Facklamia</taxon>
    </lineage>
</organism>
<evidence type="ECO:0000313" key="1">
    <source>
        <dbReference type="EMBL" id="EKB54472.1"/>
    </source>
</evidence>
<sequence length="68" mass="7994">MLKFNVDDINRAFEEAGIIVHQITPEELSRMTIQELLSLRMIGLSDQEEKDVIAEFEKPHRKKELLEK</sequence>
<keyword evidence="2" id="KW-1185">Reference proteome</keyword>
<dbReference type="AlphaFoldDB" id="K1LQS0"/>
<accession>K1LQS0</accession>
<name>K1LQS0_9LACT</name>
<dbReference type="Proteomes" id="UP000004465">
    <property type="component" value="Unassembled WGS sequence"/>
</dbReference>
<dbReference type="RefSeq" id="WP_006907981.1">
    <property type="nucleotide sequence ID" value="NZ_JH932292.1"/>
</dbReference>
<proteinExistence type="predicted"/>
<dbReference type="EMBL" id="AGZD01000007">
    <property type="protein sequence ID" value="EKB54472.1"/>
    <property type="molecule type" value="Genomic_DNA"/>
</dbReference>
<comment type="caution">
    <text evidence="1">The sequence shown here is derived from an EMBL/GenBank/DDBJ whole genome shotgun (WGS) entry which is preliminary data.</text>
</comment>
<dbReference type="PATRIC" id="fig|883111.3.peg.667"/>
<gene>
    <name evidence="1" type="ORF">HMPREF9706_00662</name>
</gene>